<dbReference type="InterPro" id="IPR036890">
    <property type="entry name" value="HATPase_C_sf"/>
</dbReference>
<feature type="domain" description="Histidine kinase/HSP90-like ATPase" evidence="1">
    <location>
        <begin position="48"/>
        <end position="154"/>
    </location>
</feature>
<reference evidence="2 3" key="1">
    <citation type="journal article" date="2016" name="Nat. Commun.">
        <title>Thousands of microbial genomes shed light on interconnected biogeochemical processes in an aquifer system.</title>
        <authorList>
            <person name="Anantharaman K."/>
            <person name="Brown C.T."/>
            <person name="Hug L.A."/>
            <person name="Sharon I."/>
            <person name="Castelle C.J."/>
            <person name="Probst A.J."/>
            <person name="Thomas B.C."/>
            <person name="Singh A."/>
            <person name="Wilkins M.J."/>
            <person name="Karaoz U."/>
            <person name="Brodie E.L."/>
            <person name="Williams K.H."/>
            <person name="Hubbard S.S."/>
            <person name="Banfield J.F."/>
        </authorList>
    </citation>
    <scope>NUCLEOTIDE SEQUENCE [LARGE SCALE GENOMIC DNA]</scope>
</reference>
<gene>
    <name evidence="2" type="ORF">A2074_02965</name>
</gene>
<dbReference type="InterPro" id="IPR003594">
    <property type="entry name" value="HATPase_dom"/>
</dbReference>
<dbReference type="Gene3D" id="3.30.565.10">
    <property type="entry name" value="Histidine kinase-like ATPase, C-terminal domain"/>
    <property type="match status" value="1"/>
</dbReference>
<dbReference type="SUPFAM" id="SSF55874">
    <property type="entry name" value="ATPase domain of HSP90 chaperone/DNA topoisomerase II/histidine kinase"/>
    <property type="match status" value="1"/>
</dbReference>
<sequence length="364" mass="41439">MAEKENNPLINFVANLTGNQYLKVEEDLGQGFVRLNISEAERRQAKHDIQSMEDIVLEMLRNSRDAGASRIFIASTKEDNLIRKVTITDDGDGIPTELHERVFEPRVTSKLENLITDRYGIHGRGMALFSIKQVSDEIDLVFSAPGRGTVFRVQTSTGLLSERKDQSTYPTIKYRNGEPIIIKGPHNIIRTVLEFNLDHQHLEIYLGSPTEVLATVRMMCLDEKARGTSAKSEDYKIWRCLKPIKAAGILSDIAERRLGLRVSIRNAQRIMSERIVTLKPLLETLTAKQEEQEEPERKRIDLMKTEPLAKRISQADLEHIAHKVSDELKIIGDKYFMEISPDPEVCADRDCIRVTIKLQSKGNY</sequence>
<dbReference type="AlphaFoldDB" id="A0A1F2URH8"/>
<name>A0A1F2URH8_9ACTN</name>
<dbReference type="CDD" id="cd00075">
    <property type="entry name" value="HATPase"/>
    <property type="match status" value="1"/>
</dbReference>
<evidence type="ECO:0000313" key="2">
    <source>
        <dbReference type="EMBL" id="OFW33756.1"/>
    </source>
</evidence>
<dbReference type="Pfam" id="PF02518">
    <property type="entry name" value="HATPase_c"/>
    <property type="match status" value="1"/>
</dbReference>
<evidence type="ECO:0000259" key="1">
    <source>
        <dbReference type="Pfam" id="PF02518"/>
    </source>
</evidence>
<evidence type="ECO:0000313" key="3">
    <source>
        <dbReference type="Proteomes" id="UP000178086"/>
    </source>
</evidence>
<proteinExistence type="predicted"/>
<protein>
    <recommendedName>
        <fullName evidence="1">Histidine kinase/HSP90-like ATPase domain-containing protein</fullName>
    </recommendedName>
</protein>
<comment type="caution">
    <text evidence="2">The sequence shown here is derived from an EMBL/GenBank/DDBJ whole genome shotgun (WGS) entry which is preliminary data.</text>
</comment>
<organism evidence="2 3">
    <name type="scientific">Candidatus Aquicultor primus</name>
    <dbReference type="NCBI Taxonomy" id="1797195"/>
    <lineage>
        <taxon>Bacteria</taxon>
        <taxon>Bacillati</taxon>
        <taxon>Actinomycetota</taxon>
        <taxon>Candidatus Aquicultoria</taxon>
        <taxon>Candidatus Aquicultorales</taxon>
        <taxon>Candidatus Aquicultoraceae</taxon>
        <taxon>Candidatus Aquicultor</taxon>
    </lineage>
</organism>
<accession>A0A1F2URH8</accession>
<dbReference type="Proteomes" id="UP000178086">
    <property type="component" value="Unassembled WGS sequence"/>
</dbReference>
<dbReference type="EMBL" id="MELI01000060">
    <property type="protein sequence ID" value="OFW33756.1"/>
    <property type="molecule type" value="Genomic_DNA"/>
</dbReference>